<sequence length="95" mass="10167">MELALVTAEGQAVFAAGRAGQFGGVAQEVARLAEQIETDVGQRQIDFQLGRVAAPGAQALGEDQRRVALAEQIADARIVNRHGRLYMFLMPSGMV</sequence>
<proteinExistence type="predicted"/>
<organism evidence="1 2">
    <name type="scientific">Lasius niger</name>
    <name type="common">Black garden ant</name>
    <dbReference type="NCBI Taxonomy" id="67767"/>
    <lineage>
        <taxon>Eukaryota</taxon>
        <taxon>Metazoa</taxon>
        <taxon>Ecdysozoa</taxon>
        <taxon>Arthropoda</taxon>
        <taxon>Hexapoda</taxon>
        <taxon>Insecta</taxon>
        <taxon>Pterygota</taxon>
        <taxon>Neoptera</taxon>
        <taxon>Endopterygota</taxon>
        <taxon>Hymenoptera</taxon>
        <taxon>Apocrita</taxon>
        <taxon>Aculeata</taxon>
        <taxon>Formicoidea</taxon>
        <taxon>Formicidae</taxon>
        <taxon>Formicinae</taxon>
        <taxon>Lasius</taxon>
        <taxon>Lasius</taxon>
    </lineage>
</organism>
<reference evidence="1 2" key="1">
    <citation type="submission" date="2015-04" db="EMBL/GenBank/DDBJ databases">
        <title>Lasius niger genome sequencing.</title>
        <authorList>
            <person name="Konorov E.A."/>
            <person name="Nikitin M.A."/>
            <person name="Kirill M.V."/>
            <person name="Chang P."/>
        </authorList>
    </citation>
    <scope>NUCLEOTIDE SEQUENCE [LARGE SCALE GENOMIC DNA]</scope>
    <source>
        <tissue evidence="1">Whole</tissue>
    </source>
</reference>
<gene>
    <name evidence="1" type="ORF">RF55_24298</name>
</gene>
<dbReference type="Proteomes" id="UP000036403">
    <property type="component" value="Unassembled WGS sequence"/>
</dbReference>
<comment type="caution">
    <text evidence="1">The sequence shown here is derived from an EMBL/GenBank/DDBJ whole genome shotgun (WGS) entry which is preliminary data.</text>
</comment>
<keyword evidence="2" id="KW-1185">Reference proteome</keyword>
<dbReference type="PaxDb" id="67767-A0A0J7JVB2"/>
<accession>A0A0J7JVB2</accession>
<protein>
    <submittedName>
        <fullName evidence="1">Membrane protein</fullName>
    </submittedName>
</protein>
<dbReference type="AlphaFoldDB" id="A0A0J7JVB2"/>
<evidence type="ECO:0000313" key="1">
    <source>
        <dbReference type="EMBL" id="KMQ82067.1"/>
    </source>
</evidence>
<evidence type="ECO:0000313" key="2">
    <source>
        <dbReference type="Proteomes" id="UP000036403"/>
    </source>
</evidence>
<dbReference type="EMBL" id="LBMM01028710">
    <property type="protein sequence ID" value="KMQ82067.1"/>
    <property type="molecule type" value="Genomic_DNA"/>
</dbReference>
<name>A0A0J7JVB2_LASNI</name>